<proteinExistence type="predicted"/>
<reference evidence="1 2" key="1">
    <citation type="submission" date="2021-04" db="EMBL/GenBank/DDBJ databases">
        <authorList>
            <person name="Rodrigo-Torres L."/>
            <person name="Arahal R. D."/>
            <person name="Lucena T."/>
        </authorList>
    </citation>
    <scope>NUCLEOTIDE SEQUENCE [LARGE SCALE GENOMIC DNA]</scope>
    <source>
        <strain evidence="1 2">CECT 30171</strain>
    </source>
</reference>
<evidence type="ECO:0000313" key="2">
    <source>
        <dbReference type="Proteomes" id="UP000680116"/>
    </source>
</evidence>
<protein>
    <recommendedName>
        <fullName evidence="3">Lipoprotein</fullName>
    </recommendedName>
</protein>
<evidence type="ECO:0008006" key="3">
    <source>
        <dbReference type="Google" id="ProtNLM"/>
    </source>
</evidence>
<gene>
    <name evidence="1" type="ORF">LYB30171_00921</name>
</gene>
<evidence type="ECO:0000313" key="1">
    <source>
        <dbReference type="EMBL" id="CAG4971207.1"/>
    </source>
</evidence>
<organism evidence="1 2">
    <name type="scientific">Novilysobacter luteus</name>
    <dbReference type="NCBI Taxonomy" id="2822368"/>
    <lineage>
        <taxon>Bacteria</taxon>
        <taxon>Pseudomonadati</taxon>
        <taxon>Pseudomonadota</taxon>
        <taxon>Gammaproteobacteria</taxon>
        <taxon>Lysobacterales</taxon>
        <taxon>Lysobacteraceae</taxon>
        <taxon>Novilysobacter</taxon>
    </lineage>
</organism>
<dbReference type="RefSeq" id="WP_215219867.1">
    <property type="nucleotide sequence ID" value="NZ_OU015430.1"/>
</dbReference>
<sequence length="156" mass="16590">MTIQTVGAALRPSTLLATAVLAIVMLAGCASGPTLSETQRHQLYLDHAGEPVNKFNYHGTLHSWEPVGDDALLVWTRPSEAYLLRLASACPRLDVGRAISLSDQTGSVFAGLDNVVVLDQTTRIPCRIQTIQPVDVAALRRAEDATRAGLQASGGT</sequence>
<keyword evidence="2" id="KW-1185">Reference proteome</keyword>
<dbReference type="Proteomes" id="UP000680116">
    <property type="component" value="Chromosome"/>
</dbReference>
<dbReference type="EMBL" id="OU015430">
    <property type="protein sequence ID" value="CAG4971207.1"/>
    <property type="molecule type" value="Genomic_DNA"/>
</dbReference>
<dbReference type="InterPro" id="IPR045500">
    <property type="entry name" value="DUF6491"/>
</dbReference>
<dbReference type="Pfam" id="PF20101">
    <property type="entry name" value="DUF6491"/>
    <property type="match status" value="1"/>
</dbReference>
<accession>A0ABN7QUN1</accession>
<name>A0ABN7QUN1_9GAMM</name>